<dbReference type="Pfam" id="PF02195">
    <property type="entry name" value="ParB_N"/>
    <property type="match status" value="1"/>
</dbReference>
<dbReference type="InterPro" id="IPR004437">
    <property type="entry name" value="ParB/RepB/Spo0J"/>
</dbReference>
<dbReference type="Gene3D" id="1.10.10.2830">
    <property type="match status" value="1"/>
</dbReference>
<comment type="similarity">
    <text evidence="1">Belongs to the ParB family.</text>
</comment>
<dbReference type="GO" id="GO:0005694">
    <property type="term" value="C:chromosome"/>
    <property type="evidence" value="ECO:0007669"/>
    <property type="project" value="TreeGrafter"/>
</dbReference>
<sequence length="316" mass="34955">MVKNWRKPAGPQPTPQPTMVAKSIGESLERPGADLIFGTAEGLRDTVLLRLTDVEPNPNQPRRHFDEEELQALSFSLREVGQLSPILVQAHPTQPKRFMLVAGERRWRAAGMAGLTRIMAHILPTDANTDQIALIENLQRVDLSPVEEAEGIRRLIETHDYNQEAVGDLLGRSRTEVNTTLTLLKLHATIRSDCVTSHNDVPKAVLLELARMEEVDQLSLWLKVKKGELTAREAREYRARLQRPPDGGKGAPGVKPVTAKKFIAGLGKLEESLSAGIEAVAEKGPGRLKPEERARLEALRATLTRMASRLDGLLEP</sequence>
<organism evidence="4 5">
    <name type="scientific">Niveispirillum lacus</name>
    <dbReference type="NCBI Taxonomy" id="1981099"/>
    <lineage>
        <taxon>Bacteria</taxon>
        <taxon>Pseudomonadati</taxon>
        <taxon>Pseudomonadota</taxon>
        <taxon>Alphaproteobacteria</taxon>
        <taxon>Rhodospirillales</taxon>
        <taxon>Azospirillaceae</taxon>
        <taxon>Niveispirillum</taxon>
    </lineage>
</organism>
<name>A0A255YSR9_9PROT</name>
<gene>
    <name evidence="4" type="ORF">CHU95_21625</name>
</gene>
<dbReference type="AlphaFoldDB" id="A0A255YSR9"/>
<evidence type="ECO:0000313" key="5">
    <source>
        <dbReference type="Proteomes" id="UP000216998"/>
    </source>
</evidence>
<dbReference type="PANTHER" id="PTHR33375:SF1">
    <property type="entry name" value="CHROMOSOME-PARTITIONING PROTEIN PARB-RELATED"/>
    <property type="match status" value="1"/>
</dbReference>
<dbReference type="RefSeq" id="WP_094458446.1">
    <property type="nucleotide sequence ID" value="NZ_NOXU01000032.1"/>
</dbReference>
<keyword evidence="5" id="KW-1185">Reference proteome</keyword>
<dbReference type="Proteomes" id="UP000216998">
    <property type="component" value="Unassembled WGS sequence"/>
</dbReference>
<proteinExistence type="inferred from homology"/>
<feature type="domain" description="ParB-like N-terminal" evidence="3">
    <location>
        <begin position="47"/>
        <end position="138"/>
    </location>
</feature>
<dbReference type="InterPro" id="IPR041468">
    <property type="entry name" value="HTH_ParB/Spo0J"/>
</dbReference>
<dbReference type="GO" id="GO:0003677">
    <property type="term" value="F:DNA binding"/>
    <property type="evidence" value="ECO:0007669"/>
    <property type="project" value="InterPro"/>
</dbReference>
<dbReference type="SUPFAM" id="SSF110849">
    <property type="entry name" value="ParB/Sulfiredoxin"/>
    <property type="match status" value="1"/>
</dbReference>
<reference evidence="4 5" key="1">
    <citation type="submission" date="2017-07" db="EMBL/GenBank/DDBJ databases">
        <title>Niveispirillum cyanobacteriorum sp. nov., isolated from cyanobacterial aggregates in a eutrophic lake.</title>
        <authorList>
            <person name="Cai H."/>
        </authorList>
    </citation>
    <scope>NUCLEOTIDE SEQUENCE [LARGE SCALE GENOMIC DNA]</scope>
    <source>
        <strain evidence="5">TH1-14</strain>
    </source>
</reference>
<dbReference type="NCBIfam" id="TIGR00180">
    <property type="entry name" value="parB_part"/>
    <property type="match status" value="1"/>
</dbReference>
<dbReference type="SMART" id="SM00470">
    <property type="entry name" value="ParB"/>
    <property type="match status" value="1"/>
</dbReference>
<dbReference type="InterPro" id="IPR036086">
    <property type="entry name" value="ParB/Sulfiredoxin_sf"/>
</dbReference>
<dbReference type="Pfam" id="PF17762">
    <property type="entry name" value="HTH_ParB"/>
    <property type="match status" value="1"/>
</dbReference>
<evidence type="ECO:0000256" key="2">
    <source>
        <dbReference type="ARBA" id="ARBA00022829"/>
    </source>
</evidence>
<dbReference type="PANTHER" id="PTHR33375">
    <property type="entry name" value="CHROMOSOME-PARTITIONING PROTEIN PARB-RELATED"/>
    <property type="match status" value="1"/>
</dbReference>
<dbReference type="InterPro" id="IPR050336">
    <property type="entry name" value="Chromosome_partition/occlusion"/>
</dbReference>
<dbReference type="GO" id="GO:0007059">
    <property type="term" value="P:chromosome segregation"/>
    <property type="evidence" value="ECO:0007669"/>
    <property type="project" value="UniProtKB-KW"/>
</dbReference>
<dbReference type="OrthoDB" id="9802051at2"/>
<dbReference type="Gene3D" id="3.90.1530.30">
    <property type="match status" value="1"/>
</dbReference>
<accession>A0A255YSR9</accession>
<keyword evidence="2" id="KW-0159">Chromosome partition</keyword>
<evidence type="ECO:0000259" key="3">
    <source>
        <dbReference type="SMART" id="SM00470"/>
    </source>
</evidence>
<dbReference type="EMBL" id="NOXU01000032">
    <property type="protein sequence ID" value="OYQ31734.1"/>
    <property type="molecule type" value="Genomic_DNA"/>
</dbReference>
<protein>
    <recommendedName>
        <fullName evidence="3">ParB-like N-terminal domain-containing protein</fullName>
    </recommendedName>
</protein>
<dbReference type="InterPro" id="IPR003115">
    <property type="entry name" value="ParB_N"/>
</dbReference>
<evidence type="ECO:0000313" key="4">
    <source>
        <dbReference type="EMBL" id="OYQ31734.1"/>
    </source>
</evidence>
<evidence type="ECO:0000256" key="1">
    <source>
        <dbReference type="ARBA" id="ARBA00006295"/>
    </source>
</evidence>
<comment type="caution">
    <text evidence="4">The sequence shown here is derived from an EMBL/GenBank/DDBJ whole genome shotgun (WGS) entry which is preliminary data.</text>
</comment>